<evidence type="ECO:0000259" key="5">
    <source>
        <dbReference type="PROSITE" id="PS50931"/>
    </source>
</evidence>
<evidence type="ECO:0000256" key="2">
    <source>
        <dbReference type="ARBA" id="ARBA00023015"/>
    </source>
</evidence>
<dbReference type="InterPro" id="IPR036388">
    <property type="entry name" value="WH-like_DNA-bd_sf"/>
</dbReference>
<dbReference type="RefSeq" id="WP_154771336.1">
    <property type="nucleotide sequence ID" value="NZ_WLYK01000018.1"/>
</dbReference>
<dbReference type="InterPro" id="IPR036390">
    <property type="entry name" value="WH_DNA-bd_sf"/>
</dbReference>
<keyword evidence="7" id="KW-1185">Reference proteome</keyword>
<keyword evidence="2" id="KW-0805">Transcription regulation</keyword>
<dbReference type="GO" id="GO:0003677">
    <property type="term" value="F:DNA binding"/>
    <property type="evidence" value="ECO:0007669"/>
    <property type="project" value="UniProtKB-KW"/>
</dbReference>
<dbReference type="Pfam" id="PF00126">
    <property type="entry name" value="HTH_1"/>
    <property type="match status" value="1"/>
</dbReference>
<reference evidence="6 7" key="1">
    <citation type="submission" date="2019-11" db="EMBL/GenBank/DDBJ databases">
        <authorList>
            <person name="Jiang L.-Q."/>
        </authorList>
    </citation>
    <scope>NUCLEOTIDE SEQUENCE [LARGE SCALE GENOMIC DNA]</scope>
    <source>
        <strain evidence="6 7">YIM 132087</strain>
    </source>
</reference>
<keyword evidence="3" id="KW-0238">DNA-binding</keyword>
<dbReference type="InterPro" id="IPR000847">
    <property type="entry name" value="LysR_HTH_N"/>
</dbReference>
<dbReference type="SUPFAM" id="SSF46785">
    <property type="entry name" value="Winged helix' DNA-binding domain"/>
    <property type="match status" value="1"/>
</dbReference>
<dbReference type="PRINTS" id="PR00039">
    <property type="entry name" value="HTHLYSR"/>
</dbReference>
<dbReference type="GO" id="GO:0005829">
    <property type="term" value="C:cytosol"/>
    <property type="evidence" value="ECO:0007669"/>
    <property type="project" value="TreeGrafter"/>
</dbReference>
<evidence type="ECO:0000313" key="7">
    <source>
        <dbReference type="Proteomes" id="UP000460221"/>
    </source>
</evidence>
<organism evidence="6 7">
    <name type="scientific">Nakamurella alba</name>
    <dbReference type="NCBI Taxonomy" id="2665158"/>
    <lineage>
        <taxon>Bacteria</taxon>
        <taxon>Bacillati</taxon>
        <taxon>Actinomycetota</taxon>
        <taxon>Actinomycetes</taxon>
        <taxon>Nakamurellales</taxon>
        <taxon>Nakamurellaceae</taxon>
        <taxon>Nakamurella</taxon>
    </lineage>
</organism>
<dbReference type="Gene3D" id="3.40.190.290">
    <property type="match status" value="1"/>
</dbReference>
<dbReference type="Pfam" id="PF03466">
    <property type="entry name" value="LysR_substrate"/>
    <property type="match status" value="1"/>
</dbReference>
<evidence type="ECO:0000313" key="6">
    <source>
        <dbReference type="EMBL" id="MTD17349.1"/>
    </source>
</evidence>
<dbReference type="EMBL" id="WLYK01000018">
    <property type="protein sequence ID" value="MTD17349.1"/>
    <property type="molecule type" value="Genomic_DNA"/>
</dbReference>
<evidence type="ECO:0000256" key="4">
    <source>
        <dbReference type="ARBA" id="ARBA00023163"/>
    </source>
</evidence>
<dbReference type="FunFam" id="1.10.10.10:FF:000001">
    <property type="entry name" value="LysR family transcriptional regulator"/>
    <property type="match status" value="1"/>
</dbReference>
<evidence type="ECO:0000256" key="3">
    <source>
        <dbReference type="ARBA" id="ARBA00023125"/>
    </source>
</evidence>
<accession>A0A7K1FVF5</accession>
<dbReference type="InterPro" id="IPR005119">
    <property type="entry name" value="LysR_subst-bd"/>
</dbReference>
<sequence>MELHQLEYLTAVVDHGTFTAAAAALHVSQSGVSAQIRKLEHELGEELLDRTGLRVTPTHAGVAVLPHARAALAAVAAVREAIGEVTGLLRGRVTVGMVTACAIPALFEGLQRFRAAHPDVEMRLTESGSDDLLAGVRDGRFDVVLTGLAGPPPADVQAVTVVDDELVLVRADAGPVPGPCGLADIAAGPLVTLVPGSGVRTAFENACAAAGLRPVVGLEAGSPEAVLALVRRGLGIGVVARSMVGEGTGLAVSEFDGVAVRSQLVLLRRSAASPAARALLDALTAAFTGTDTEGAETQQAGAP</sequence>
<gene>
    <name evidence="6" type="ORF">GIS00_25795</name>
</gene>
<dbReference type="Proteomes" id="UP000460221">
    <property type="component" value="Unassembled WGS sequence"/>
</dbReference>
<comment type="caution">
    <text evidence="6">The sequence shown here is derived from an EMBL/GenBank/DDBJ whole genome shotgun (WGS) entry which is preliminary data.</text>
</comment>
<dbReference type="InterPro" id="IPR050950">
    <property type="entry name" value="HTH-type_LysR_regulators"/>
</dbReference>
<name>A0A7K1FVF5_9ACTN</name>
<dbReference type="PANTHER" id="PTHR30419">
    <property type="entry name" value="HTH-TYPE TRANSCRIPTIONAL REGULATOR YBHD"/>
    <property type="match status" value="1"/>
</dbReference>
<proteinExistence type="inferred from homology"/>
<dbReference type="AlphaFoldDB" id="A0A7K1FVF5"/>
<dbReference type="PROSITE" id="PS50931">
    <property type="entry name" value="HTH_LYSR"/>
    <property type="match status" value="1"/>
</dbReference>
<comment type="similarity">
    <text evidence="1">Belongs to the LysR transcriptional regulatory family.</text>
</comment>
<dbReference type="GO" id="GO:0003700">
    <property type="term" value="F:DNA-binding transcription factor activity"/>
    <property type="evidence" value="ECO:0007669"/>
    <property type="project" value="InterPro"/>
</dbReference>
<feature type="domain" description="HTH lysR-type" evidence="5">
    <location>
        <begin position="1"/>
        <end position="58"/>
    </location>
</feature>
<protein>
    <submittedName>
        <fullName evidence="6">LysR family transcriptional regulator</fullName>
    </submittedName>
</protein>
<dbReference type="Gene3D" id="1.10.10.10">
    <property type="entry name" value="Winged helix-like DNA-binding domain superfamily/Winged helix DNA-binding domain"/>
    <property type="match status" value="1"/>
</dbReference>
<dbReference type="SUPFAM" id="SSF53850">
    <property type="entry name" value="Periplasmic binding protein-like II"/>
    <property type="match status" value="1"/>
</dbReference>
<evidence type="ECO:0000256" key="1">
    <source>
        <dbReference type="ARBA" id="ARBA00009437"/>
    </source>
</evidence>
<keyword evidence="4" id="KW-0804">Transcription</keyword>